<dbReference type="InterPro" id="IPR036515">
    <property type="entry name" value="Transposase_17_sf"/>
</dbReference>
<accession>A0ABQ6Y307</accession>
<evidence type="ECO:0000259" key="1">
    <source>
        <dbReference type="SMART" id="SM01321"/>
    </source>
</evidence>
<dbReference type="InterPro" id="IPR002686">
    <property type="entry name" value="Transposase_17"/>
</dbReference>
<evidence type="ECO:0000313" key="2">
    <source>
        <dbReference type="EMBL" id="KAF0802822.1"/>
    </source>
</evidence>
<dbReference type="PANTHER" id="PTHR34322:SF2">
    <property type="entry name" value="TRANSPOSASE IS200-LIKE DOMAIN-CONTAINING PROTEIN"/>
    <property type="match status" value="1"/>
</dbReference>
<reference evidence="2 3" key="1">
    <citation type="submission" date="2012-09" db="EMBL/GenBank/DDBJ databases">
        <title>Genome Sequence of alkane-degrading Bacterium Alcanivorax sp. 6-D-6.</title>
        <authorList>
            <person name="Lai Q."/>
            <person name="Shao Z."/>
        </authorList>
    </citation>
    <scope>NUCLEOTIDE SEQUENCE [LARGE SCALE GENOMIC DNA]</scope>
    <source>
        <strain evidence="2 3">6-D-6</strain>
    </source>
</reference>
<organism evidence="2 3">
    <name type="scientific">Alcanivorax xiamenensis</name>
    <dbReference type="NCBI Taxonomy" id="1177156"/>
    <lineage>
        <taxon>Bacteria</taxon>
        <taxon>Pseudomonadati</taxon>
        <taxon>Pseudomonadota</taxon>
        <taxon>Gammaproteobacteria</taxon>
        <taxon>Oceanospirillales</taxon>
        <taxon>Alcanivoracaceae</taxon>
        <taxon>Alcanivorax</taxon>
    </lineage>
</organism>
<gene>
    <name evidence="2" type="ORF">A6D6_03892</name>
</gene>
<evidence type="ECO:0000313" key="3">
    <source>
        <dbReference type="Proteomes" id="UP000771797"/>
    </source>
</evidence>
<proteinExistence type="predicted"/>
<keyword evidence="3" id="KW-1185">Reference proteome</keyword>
<name>A0ABQ6Y307_9GAMM</name>
<feature type="domain" description="Transposase IS200-like" evidence="1">
    <location>
        <begin position="18"/>
        <end position="125"/>
    </location>
</feature>
<dbReference type="PANTHER" id="PTHR34322">
    <property type="entry name" value="TRANSPOSASE, Y1_TNP DOMAIN-CONTAINING"/>
    <property type="match status" value="1"/>
</dbReference>
<dbReference type="RefSeq" id="WP_133493077.1">
    <property type="nucleotide sequence ID" value="NZ_AQPF01000060.1"/>
</dbReference>
<dbReference type="EMBL" id="AQPF01000060">
    <property type="protein sequence ID" value="KAF0802822.1"/>
    <property type="molecule type" value="Genomic_DNA"/>
</dbReference>
<dbReference type="Proteomes" id="UP000771797">
    <property type="component" value="Unassembled WGS sequence"/>
</dbReference>
<comment type="caution">
    <text evidence="2">The sequence shown here is derived from an EMBL/GenBank/DDBJ whole genome shotgun (WGS) entry which is preliminary data.</text>
</comment>
<dbReference type="SUPFAM" id="SSF143422">
    <property type="entry name" value="Transposase IS200-like"/>
    <property type="match status" value="1"/>
</dbReference>
<dbReference type="SMART" id="SM01321">
    <property type="entry name" value="Y1_Tnp"/>
    <property type="match status" value="1"/>
</dbReference>
<sequence>MSRKKRILVVGEAHHIFEESCDHEAVFLEHQDYHAYLRLLKAAKSRFQVRVHGWCLLPNAAHLLLRPMRDAGDLSCCIQYVQRRYSQDFNQRYGRDGPLWQGRFRSALVEPGQWLLADLRYMELLPVMEGLTHSVSRYRWSSHGARMRGGPDGLIDFDASFLQLGPDLSSRREAFRELLTVGCEARERERIEAGVKRNQYIGSRAYADQLETLTGERIHFRGRGRPSKK</sequence>
<protein>
    <submittedName>
        <fullName evidence="2">Transposase IS200-like protein</fullName>
    </submittedName>
</protein>
<dbReference type="Gene3D" id="3.30.70.1290">
    <property type="entry name" value="Transposase IS200-like"/>
    <property type="match status" value="1"/>
</dbReference>